<evidence type="ECO:0000313" key="5">
    <source>
        <dbReference type="Proteomes" id="UP000663452"/>
    </source>
</evidence>
<name>A0ABX7LFE6_9BACL</name>
<dbReference type="InterPro" id="IPR016181">
    <property type="entry name" value="Acyl_CoA_acyltransferase"/>
</dbReference>
<evidence type="ECO:0000256" key="2">
    <source>
        <dbReference type="ARBA" id="ARBA00023315"/>
    </source>
</evidence>
<dbReference type="CDD" id="cd04301">
    <property type="entry name" value="NAT_SF"/>
    <property type="match status" value="1"/>
</dbReference>
<protein>
    <submittedName>
        <fullName evidence="4">N-acetyltransferase</fullName>
    </submittedName>
</protein>
<dbReference type="EMBL" id="CP070969">
    <property type="protein sequence ID" value="QSF46068.1"/>
    <property type="molecule type" value="Genomic_DNA"/>
</dbReference>
<dbReference type="RefSeq" id="WP_206103577.1">
    <property type="nucleotide sequence ID" value="NZ_CP070969.1"/>
</dbReference>
<dbReference type="SUPFAM" id="SSF55729">
    <property type="entry name" value="Acyl-CoA N-acyltransferases (Nat)"/>
    <property type="match status" value="1"/>
</dbReference>
<gene>
    <name evidence="4" type="ORF">JRJ22_05455</name>
</gene>
<dbReference type="PROSITE" id="PS51186">
    <property type="entry name" value="GNAT"/>
    <property type="match status" value="1"/>
</dbReference>
<feature type="domain" description="N-acetyltransferase" evidence="3">
    <location>
        <begin position="4"/>
        <end position="155"/>
    </location>
</feature>
<accession>A0ABX7LFE6</accession>
<organism evidence="4 5">
    <name type="scientific">Paenibacillus tianjinensis</name>
    <dbReference type="NCBI Taxonomy" id="2810347"/>
    <lineage>
        <taxon>Bacteria</taxon>
        <taxon>Bacillati</taxon>
        <taxon>Bacillota</taxon>
        <taxon>Bacilli</taxon>
        <taxon>Bacillales</taxon>
        <taxon>Paenibacillaceae</taxon>
        <taxon>Paenibacillus</taxon>
    </lineage>
</organism>
<dbReference type="Pfam" id="PF00583">
    <property type="entry name" value="Acetyltransf_1"/>
    <property type="match status" value="1"/>
</dbReference>
<evidence type="ECO:0000313" key="4">
    <source>
        <dbReference type="EMBL" id="QSF46068.1"/>
    </source>
</evidence>
<keyword evidence="5" id="KW-1185">Reference proteome</keyword>
<dbReference type="InterPro" id="IPR000182">
    <property type="entry name" value="GNAT_dom"/>
</dbReference>
<dbReference type="PANTHER" id="PTHR43420">
    <property type="entry name" value="ACETYLTRANSFERASE"/>
    <property type="match status" value="1"/>
</dbReference>
<dbReference type="Gene3D" id="3.40.630.30">
    <property type="match status" value="1"/>
</dbReference>
<keyword evidence="2" id="KW-0012">Acyltransferase</keyword>
<reference evidence="4 5" key="1">
    <citation type="submission" date="2021-02" db="EMBL/GenBank/DDBJ databases">
        <title>Paenibacillus tianjinensis sp. nov.</title>
        <authorList>
            <person name="Liu H."/>
        </authorList>
    </citation>
    <scope>NUCLEOTIDE SEQUENCE [LARGE SCALE GENOMIC DNA]</scope>
    <source>
        <strain evidence="4 5">TB2019</strain>
    </source>
</reference>
<keyword evidence="1" id="KW-0808">Transferase</keyword>
<dbReference type="Proteomes" id="UP000663452">
    <property type="component" value="Chromosome"/>
</dbReference>
<evidence type="ECO:0000259" key="3">
    <source>
        <dbReference type="PROSITE" id="PS51186"/>
    </source>
</evidence>
<evidence type="ECO:0000256" key="1">
    <source>
        <dbReference type="ARBA" id="ARBA00022679"/>
    </source>
</evidence>
<sequence>MISYHLERAVLQDAELIAPLFNDYRVYYGQEPDLQGALHFLQQRLETGESAIFMAVTGEGGSRHAGGLAQLYPSFSSVTLQRLWVLNDLYVAEPLRGQGIGTMLLEGVRDFALNTGSKGLTLTTMTDNISAQRLYEAQGYVRDDEFYTYDLFFEK</sequence>
<proteinExistence type="predicted"/>
<dbReference type="InterPro" id="IPR050680">
    <property type="entry name" value="YpeA/RimI_acetyltransf"/>
</dbReference>